<dbReference type="InterPro" id="IPR016032">
    <property type="entry name" value="Sig_transdc_resp-reg_C-effctor"/>
</dbReference>
<keyword evidence="6" id="KW-1185">Reference proteome</keyword>
<dbReference type="Proteomes" id="UP001057520">
    <property type="component" value="Chromosome"/>
</dbReference>
<evidence type="ECO:0000256" key="1">
    <source>
        <dbReference type="ARBA" id="ARBA00023125"/>
    </source>
</evidence>
<keyword evidence="3" id="KW-0812">Transmembrane</keyword>
<evidence type="ECO:0000256" key="3">
    <source>
        <dbReference type="SAM" id="Phobius"/>
    </source>
</evidence>
<dbReference type="CDD" id="cd00383">
    <property type="entry name" value="trans_reg_C"/>
    <property type="match status" value="1"/>
</dbReference>
<keyword evidence="3" id="KW-1133">Transmembrane helix</keyword>
<dbReference type="PROSITE" id="PS51755">
    <property type="entry name" value="OMPR_PHOB"/>
    <property type="match status" value="1"/>
</dbReference>
<dbReference type="Pfam" id="PF00486">
    <property type="entry name" value="Trans_reg_C"/>
    <property type="match status" value="1"/>
</dbReference>
<dbReference type="SUPFAM" id="SSF46894">
    <property type="entry name" value="C-terminal effector domain of the bipartite response regulators"/>
    <property type="match status" value="1"/>
</dbReference>
<gene>
    <name evidence="5" type="ORF">MZV50_17295</name>
</gene>
<evidence type="ECO:0000256" key="2">
    <source>
        <dbReference type="PROSITE-ProRule" id="PRU01091"/>
    </source>
</evidence>
<keyword evidence="1 2" id="KW-0238">DNA-binding</keyword>
<dbReference type="Gene3D" id="1.10.10.10">
    <property type="entry name" value="Winged helix-like DNA-binding domain superfamily/Winged helix DNA-binding domain"/>
    <property type="match status" value="1"/>
</dbReference>
<evidence type="ECO:0000313" key="6">
    <source>
        <dbReference type="Proteomes" id="UP001057520"/>
    </source>
</evidence>
<protein>
    <submittedName>
        <fullName evidence="5">Winged helix-turn-helix domain-containing protein</fullName>
    </submittedName>
</protein>
<dbReference type="EMBL" id="CP096040">
    <property type="protein sequence ID" value="USQ94335.1"/>
    <property type="molecule type" value="Genomic_DNA"/>
</dbReference>
<proteinExistence type="predicted"/>
<keyword evidence="3" id="KW-0472">Membrane</keyword>
<reference evidence="5 6" key="1">
    <citation type="submission" date="2022-04" db="EMBL/GenBank/DDBJ databases">
        <title>Genome sequence of soybean root-associated Caulobacter segnis RL271.</title>
        <authorList>
            <person name="Longley R."/>
            <person name="Bonito G."/>
            <person name="Trigodet F."/>
            <person name="Crosson S."/>
            <person name="Fiebig A."/>
        </authorList>
    </citation>
    <scope>NUCLEOTIDE SEQUENCE [LARGE SCALE GENOMIC DNA]</scope>
    <source>
        <strain evidence="5 6">RL271</strain>
    </source>
</reference>
<sequence>MAFGDVSIDVESRRVRAPIGASHLEPRTFDLLLTLTERPGLTASRDYLIETLWTGVRGADETLSQAVADLRRALGDDARAPRFIETVPELGYRWIFEEPPGRLPPTLRWLQGPAWVAAGAVLAIAVGGVGGVGAYAWVRGAEPNGFEIRKTRMQRMADGHCRPQVQIIRGRGFPSTKQHAPPTPSSPGCAQATVARAFVQL</sequence>
<feature type="transmembrane region" description="Helical" evidence="3">
    <location>
        <begin position="114"/>
        <end position="138"/>
    </location>
</feature>
<evidence type="ECO:0000259" key="4">
    <source>
        <dbReference type="PROSITE" id="PS51755"/>
    </source>
</evidence>
<organism evidence="5 6">
    <name type="scientific">Caulobacter segnis</name>
    <dbReference type="NCBI Taxonomy" id="88688"/>
    <lineage>
        <taxon>Bacteria</taxon>
        <taxon>Pseudomonadati</taxon>
        <taxon>Pseudomonadota</taxon>
        <taxon>Alphaproteobacteria</taxon>
        <taxon>Caulobacterales</taxon>
        <taxon>Caulobacteraceae</taxon>
        <taxon>Caulobacter</taxon>
    </lineage>
</organism>
<dbReference type="InterPro" id="IPR036388">
    <property type="entry name" value="WH-like_DNA-bd_sf"/>
</dbReference>
<accession>A0ABY4ZNU0</accession>
<feature type="domain" description="OmpR/PhoB-type" evidence="4">
    <location>
        <begin position="1"/>
        <end position="96"/>
    </location>
</feature>
<evidence type="ECO:0000313" key="5">
    <source>
        <dbReference type="EMBL" id="USQ94335.1"/>
    </source>
</evidence>
<name>A0ABY4ZNU0_9CAUL</name>
<feature type="DNA-binding region" description="OmpR/PhoB-type" evidence="2">
    <location>
        <begin position="1"/>
        <end position="96"/>
    </location>
</feature>
<dbReference type="InterPro" id="IPR001867">
    <property type="entry name" value="OmpR/PhoB-type_DNA-bd"/>
</dbReference>
<dbReference type="SMART" id="SM00862">
    <property type="entry name" value="Trans_reg_C"/>
    <property type="match status" value="1"/>
</dbReference>